<dbReference type="InterPro" id="IPR001442">
    <property type="entry name" value="Collagen_IV_NC"/>
</dbReference>
<keyword evidence="11" id="KW-1185">Reference proteome</keyword>
<dbReference type="PANTHER" id="PTHR24023:SF1112">
    <property type="entry name" value="COL_CUTICLE_N DOMAIN-CONTAINING PROTEIN-RELATED"/>
    <property type="match status" value="1"/>
</dbReference>
<proteinExistence type="predicted"/>
<evidence type="ECO:0000256" key="3">
    <source>
        <dbReference type="ARBA" id="ARBA00022530"/>
    </source>
</evidence>
<protein>
    <submittedName>
        <fullName evidence="10">COL4A1</fullName>
    </submittedName>
</protein>
<keyword evidence="4" id="KW-0677">Repeat</keyword>
<keyword evidence="2" id="KW-0964">Secreted</keyword>
<feature type="compositionally biased region" description="Gly residues" evidence="8">
    <location>
        <begin position="91"/>
        <end position="100"/>
    </location>
</feature>
<comment type="subcellular location">
    <subcellularLocation>
        <location evidence="1">Secreted</location>
        <location evidence="1">Extracellular space</location>
        <location evidence="1">Extracellular matrix</location>
        <location evidence="1">Basement membrane</location>
    </subcellularLocation>
</comment>
<evidence type="ECO:0000256" key="5">
    <source>
        <dbReference type="ARBA" id="ARBA00022869"/>
    </source>
</evidence>
<dbReference type="Pfam" id="PF01413">
    <property type="entry name" value="C4"/>
    <property type="match status" value="2"/>
</dbReference>
<evidence type="ECO:0000256" key="6">
    <source>
        <dbReference type="ARBA" id="ARBA00023119"/>
    </source>
</evidence>
<evidence type="ECO:0000256" key="1">
    <source>
        <dbReference type="ARBA" id="ARBA00004302"/>
    </source>
</evidence>
<evidence type="ECO:0000259" key="9">
    <source>
        <dbReference type="PROSITE" id="PS51403"/>
    </source>
</evidence>
<feature type="region of interest" description="Disordered" evidence="8">
    <location>
        <begin position="35"/>
        <end position="177"/>
    </location>
</feature>
<feature type="region of interest" description="Disordered" evidence="8">
    <location>
        <begin position="211"/>
        <end position="238"/>
    </location>
</feature>
<evidence type="ECO:0000256" key="2">
    <source>
        <dbReference type="ARBA" id="ARBA00022525"/>
    </source>
</evidence>
<feature type="compositionally biased region" description="Gly residues" evidence="8">
    <location>
        <begin position="73"/>
        <end position="82"/>
    </location>
</feature>
<gene>
    <name evidence="10" type="ORF">LAZ67_8002532</name>
</gene>
<dbReference type="SMART" id="SM00111">
    <property type="entry name" value="C4"/>
    <property type="match status" value="2"/>
</dbReference>
<organism evidence="10 11">
    <name type="scientific">Cordylochernes scorpioides</name>
    <dbReference type="NCBI Taxonomy" id="51811"/>
    <lineage>
        <taxon>Eukaryota</taxon>
        <taxon>Metazoa</taxon>
        <taxon>Ecdysozoa</taxon>
        <taxon>Arthropoda</taxon>
        <taxon>Chelicerata</taxon>
        <taxon>Arachnida</taxon>
        <taxon>Pseudoscorpiones</taxon>
        <taxon>Cheliferoidea</taxon>
        <taxon>Chernetidae</taxon>
        <taxon>Cordylochernes</taxon>
    </lineage>
</organism>
<evidence type="ECO:0000256" key="8">
    <source>
        <dbReference type="SAM" id="MobiDB-lite"/>
    </source>
</evidence>
<dbReference type="Proteomes" id="UP001235939">
    <property type="component" value="Chromosome 08"/>
</dbReference>
<evidence type="ECO:0000256" key="4">
    <source>
        <dbReference type="ARBA" id="ARBA00022737"/>
    </source>
</evidence>
<keyword evidence="7" id="KW-1015">Disulfide bond</keyword>
<evidence type="ECO:0000313" key="11">
    <source>
        <dbReference type="Proteomes" id="UP001235939"/>
    </source>
</evidence>
<keyword evidence="3" id="KW-0272">Extracellular matrix</keyword>
<keyword evidence="6" id="KW-0176">Collagen</keyword>
<reference evidence="10 11" key="1">
    <citation type="submission" date="2022-01" db="EMBL/GenBank/DDBJ databases">
        <title>A chromosomal length assembly of Cordylochernes scorpioides.</title>
        <authorList>
            <person name="Zeh D."/>
            <person name="Zeh J."/>
        </authorList>
    </citation>
    <scope>NUCLEOTIDE SEQUENCE [LARGE SCALE GENOMIC DNA]</scope>
    <source>
        <strain evidence="10">IN4F17</strain>
        <tissue evidence="10">Whole Body</tissue>
    </source>
</reference>
<dbReference type="InterPro" id="IPR016187">
    <property type="entry name" value="CTDL_fold"/>
</dbReference>
<name>A0ABY6KR08_9ARAC</name>
<dbReference type="InterPro" id="IPR050149">
    <property type="entry name" value="Collagen_superfamily"/>
</dbReference>
<dbReference type="PANTHER" id="PTHR24023">
    <property type="entry name" value="COLLAGEN ALPHA"/>
    <property type="match status" value="1"/>
</dbReference>
<evidence type="ECO:0000256" key="7">
    <source>
        <dbReference type="ARBA" id="ARBA00023157"/>
    </source>
</evidence>
<dbReference type="Pfam" id="PF01391">
    <property type="entry name" value="Collagen"/>
    <property type="match status" value="3"/>
</dbReference>
<dbReference type="PROSITE" id="PS51403">
    <property type="entry name" value="NC1_IV"/>
    <property type="match status" value="1"/>
</dbReference>
<evidence type="ECO:0000313" key="10">
    <source>
        <dbReference type="EMBL" id="UYV71294.1"/>
    </source>
</evidence>
<dbReference type="Gene3D" id="2.170.240.10">
    <property type="entry name" value="Collagen IV, non-collagenous"/>
    <property type="match status" value="1"/>
</dbReference>
<feature type="domain" description="Collagen IV NC1" evidence="9">
    <location>
        <begin position="243"/>
        <end position="467"/>
    </location>
</feature>
<dbReference type="InterPro" id="IPR036954">
    <property type="entry name" value="Collagen_IV_NC_sf"/>
</dbReference>
<sequence length="484" mass="50340">MGLKGEAGDPGFDGEPGLKGYPGYGYLGYKGEPGIAGLPGQPGQDGYVGRKGEPGLDGHPGFPGIAGDPGYPGLPGGPGLPGTPGRPGLDGIPGGPGPKGDPGFYGNPGFDGLRGLQGDTGPQGMSGIPGLPGYPGEKGNKGEPGIVPAAWQLPGPRGPPGFPGLQGKEGERGPIGYPGPDGVKGAIGDSGYDGLPGKLGPYGLKGFIGDSGPNGLDGLPGQPGFDGAPGHPGTPGKQAPSRGYFFTRHSQTVQTAVCPGNSSLLWNGYSLLYIQGNERSHGQDLGTPGSCLRRFSTMPFMFCNLREECFRANRNDFSYWLSTPEQMPMNMTPIVGPAIRSFISRCSVCESATQVIAVHSQTTDVPGCPNGWEGLWIGYSFLMTTDSGAEGSGQPMSSPGSCLEDFRPIPFIECQGHGRCNYYHTANSFWLSTIQLQSQFSQPIPETLKGGDLRTRISRCQVCMRRPSPHPRSRWGGGGGGFRG</sequence>
<keyword evidence="5" id="KW-0084">Basement membrane</keyword>
<dbReference type="EMBL" id="CP092870">
    <property type="protein sequence ID" value="UYV71294.1"/>
    <property type="molecule type" value="Genomic_DNA"/>
</dbReference>
<accession>A0ABY6KR08</accession>
<dbReference type="SUPFAM" id="SSF56436">
    <property type="entry name" value="C-type lectin-like"/>
    <property type="match status" value="2"/>
</dbReference>
<dbReference type="InterPro" id="IPR008160">
    <property type="entry name" value="Collagen"/>
</dbReference>